<evidence type="ECO:0000256" key="2">
    <source>
        <dbReference type="ARBA" id="ARBA00023002"/>
    </source>
</evidence>
<reference evidence="3" key="1">
    <citation type="journal article" date="2018" name="Adv. Bot. Res.">
        <title>Evolution of the Plastid Genomes in Diatoms.</title>
        <authorList>
            <person name="Yu M."/>
            <person name="Ashworth M.P."/>
            <person name="Hajrah N.H."/>
            <person name="Khiyami M.A."/>
            <person name="Sabir M.J."/>
            <person name="Alhebshi A.M."/>
            <person name="Al-Malki A.L."/>
            <person name="Sabir J.S.M."/>
            <person name="Theriot E.C."/>
            <person name="Jansen R.K."/>
        </authorList>
    </citation>
    <scope>NUCLEOTIDE SEQUENCE</scope>
</reference>
<dbReference type="RefSeq" id="YP_009495920.1">
    <property type="nucleotide sequence ID" value="NC_037995.1"/>
</dbReference>
<dbReference type="EMBL" id="MG755792">
    <property type="protein sequence ID" value="AWT38298.1"/>
    <property type="molecule type" value="Genomic_DNA"/>
</dbReference>
<dbReference type="SUPFAM" id="SSF52833">
    <property type="entry name" value="Thioredoxin-like"/>
    <property type="match status" value="1"/>
</dbReference>
<dbReference type="InterPro" id="IPR050217">
    <property type="entry name" value="Peroxiredoxin"/>
</dbReference>
<keyword evidence="2" id="KW-0560">Oxidoreductase</keyword>
<evidence type="ECO:0000313" key="3">
    <source>
        <dbReference type="EMBL" id="AWT38298.1"/>
    </source>
</evidence>
<evidence type="ECO:0000256" key="1">
    <source>
        <dbReference type="ARBA" id="ARBA00009796"/>
    </source>
</evidence>
<dbReference type="AlphaFoldDB" id="A0A2U9NMH8"/>
<dbReference type="PANTHER" id="PTHR10681:SF128">
    <property type="entry name" value="THIOREDOXIN-DEPENDENT PEROXIDE REDUCTASE, MITOCHONDRIAL"/>
    <property type="match status" value="1"/>
</dbReference>
<dbReference type="EMBL" id="MG755792">
    <property type="protein sequence ID" value="AWT38359.1"/>
    <property type="molecule type" value="Genomic_DNA"/>
</dbReference>
<sequence length="85" mass="10136">MDNEFSFPSLFILDKEDIIQYYTVKNFLCGRSINKLLRTLQSIQYVKENPGQVFPVDWKLNEQSLKSNPLKSKQYFKTFYSQKTN</sequence>
<dbReference type="GO" id="GO:0033554">
    <property type="term" value="P:cellular response to stress"/>
    <property type="evidence" value="ECO:0007669"/>
    <property type="project" value="TreeGrafter"/>
</dbReference>
<keyword evidence="3" id="KW-0934">Plastid</keyword>
<dbReference type="GeneID" id="36958049"/>
<proteinExistence type="inferred from homology"/>
<dbReference type="GeneID" id="36958127"/>
<dbReference type="Gene3D" id="3.40.30.10">
    <property type="entry name" value="Glutaredoxin"/>
    <property type="match status" value="1"/>
</dbReference>
<accession>A0A2U9NMH8</accession>
<keyword evidence="3" id="KW-0150">Chloroplast</keyword>
<geneLocation type="chloroplast" evidence="3"/>
<dbReference type="RefSeq" id="YP_009495859.1">
    <property type="nucleotide sequence ID" value="NC_037995.1"/>
</dbReference>
<protein>
    <submittedName>
        <fullName evidence="3">Uncharacterized protein</fullName>
    </submittedName>
</protein>
<dbReference type="GO" id="GO:0006979">
    <property type="term" value="P:response to oxidative stress"/>
    <property type="evidence" value="ECO:0007669"/>
    <property type="project" value="TreeGrafter"/>
</dbReference>
<name>A0A2U9NMH8_9STRA</name>
<dbReference type="GO" id="GO:0005829">
    <property type="term" value="C:cytosol"/>
    <property type="evidence" value="ECO:0007669"/>
    <property type="project" value="TreeGrafter"/>
</dbReference>
<comment type="similarity">
    <text evidence="1">Belongs to the peroxiredoxin family. AhpC/Prx1 subfamily.</text>
</comment>
<dbReference type="PANTHER" id="PTHR10681">
    <property type="entry name" value="THIOREDOXIN PEROXIDASE"/>
    <property type="match status" value="1"/>
</dbReference>
<dbReference type="GO" id="GO:0008379">
    <property type="term" value="F:thioredoxin peroxidase activity"/>
    <property type="evidence" value="ECO:0007669"/>
    <property type="project" value="TreeGrafter"/>
</dbReference>
<gene>
    <name evidence="3" type="primary">ycf42</name>
</gene>
<dbReference type="GO" id="GO:0045454">
    <property type="term" value="P:cell redox homeostasis"/>
    <property type="evidence" value="ECO:0007669"/>
    <property type="project" value="TreeGrafter"/>
</dbReference>
<dbReference type="InterPro" id="IPR036249">
    <property type="entry name" value="Thioredoxin-like_sf"/>
</dbReference>
<organism evidence="3">
    <name type="scientific">Plagiogramma staurophorum</name>
    <dbReference type="NCBI Taxonomy" id="1003089"/>
    <lineage>
        <taxon>Eukaryota</taxon>
        <taxon>Sar</taxon>
        <taxon>Stramenopiles</taxon>
        <taxon>Ochrophyta</taxon>
        <taxon>Bacillariophyta</taxon>
        <taxon>Mediophyceae</taxon>
        <taxon>Biddulphiophycidae</taxon>
        <taxon>Triceratiales</taxon>
        <taxon>Plagiogrammaceae</taxon>
        <taxon>Plagiogramma</taxon>
    </lineage>
</organism>
<dbReference type="GO" id="GO:0042744">
    <property type="term" value="P:hydrogen peroxide catabolic process"/>
    <property type="evidence" value="ECO:0007669"/>
    <property type="project" value="TreeGrafter"/>
</dbReference>